<dbReference type="AlphaFoldDB" id="A0A8J3LTP1"/>
<evidence type="ECO:0000256" key="2">
    <source>
        <dbReference type="ARBA" id="ARBA00023002"/>
    </source>
</evidence>
<comment type="similarity">
    <text evidence="1">Belongs to the short-chain dehydrogenases/reductases (SDR) family.</text>
</comment>
<dbReference type="GO" id="GO:0016491">
    <property type="term" value="F:oxidoreductase activity"/>
    <property type="evidence" value="ECO:0007669"/>
    <property type="project" value="UniProtKB-KW"/>
</dbReference>
<keyword evidence="4" id="KW-1185">Reference proteome</keyword>
<dbReference type="PANTHER" id="PTHR43639">
    <property type="entry name" value="OXIDOREDUCTASE, SHORT-CHAIN DEHYDROGENASE/REDUCTASE FAMILY (AFU_ORTHOLOGUE AFUA_5G02870)"/>
    <property type="match status" value="1"/>
</dbReference>
<keyword evidence="2" id="KW-0560">Oxidoreductase</keyword>
<name>A0A8J3LTP1_9ACTN</name>
<evidence type="ECO:0000256" key="1">
    <source>
        <dbReference type="ARBA" id="ARBA00006484"/>
    </source>
</evidence>
<dbReference type="NCBIfam" id="NF005559">
    <property type="entry name" value="PRK07231.1"/>
    <property type="match status" value="1"/>
</dbReference>
<dbReference type="EMBL" id="BONU01000009">
    <property type="protein sequence ID" value="GIG73431.1"/>
    <property type="molecule type" value="Genomic_DNA"/>
</dbReference>
<dbReference type="InterPro" id="IPR020904">
    <property type="entry name" value="Sc_DH/Rdtase_CS"/>
</dbReference>
<dbReference type="PRINTS" id="PR00080">
    <property type="entry name" value="SDRFAMILY"/>
</dbReference>
<accession>A0A8J3LTP1</accession>
<dbReference type="InterPro" id="IPR036291">
    <property type="entry name" value="NAD(P)-bd_dom_sf"/>
</dbReference>
<gene>
    <name evidence="3" type="ORF">Pfl04_18350</name>
</gene>
<dbReference type="Proteomes" id="UP000653674">
    <property type="component" value="Unassembled WGS sequence"/>
</dbReference>
<evidence type="ECO:0000313" key="4">
    <source>
        <dbReference type="Proteomes" id="UP000653674"/>
    </source>
</evidence>
<reference evidence="3" key="1">
    <citation type="submission" date="2021-01" db="EMBL/GenBank/DDBJ databases">
        <title>Whole genome shotgun sequence of Planosporangium flavigriseum NBRC 105377.</title>
        <authorList>
            <person name="Komaki H."/>
            <person name="Tamura T."/>
        </authorList>
    </citation>
    <scope>NUCLEOTIDE SEQUENCE</scope>
    <source>
        <strain evidence="3">NBRC 105377</strain>
    </source>
</reference>
<dbReference type="SUPFAM" id="SSF51735">
    <property type="entry name" value="NAD(P)-binding Rossmann-fold domains"/>
    <property type="match status" value="1"/>
</dbReference>
<dbReference type="PROSITE" id="PS00061">
    <property type="entry name" value="ADH_SHORT"/>
    <property type="match status" value="1"/>
</dbReference>
<protein>
    <submittedName>
        <fullName evidence="3">Glucose-1-dehydrogenase</fullName>
    </submittedName>
</protein>
<dbReference type="PANTHER" id="PTHR43639:SF1">
    <property type="entry name" value="SHORT-CHAIN DEHYDROGENASE_REDUCTASE FAMILY PROTEIN"/>
    <property type="match status" value="1"/>
</dbReference>
<dbReference type="Pfam" id="PF13561">
    <property type="entry name" value="adh_short_C2"/>
    <property type="match status" value="1"/>
</dbReference>
<dbReference type="CDD" id="cd05233">
    <property type="entry name" value="SDR_c"/>
    <property type="match status" value="1"/>
</dbReference>
<dbReference type="Gene3D" id="3.40.50.720">
    <property type="entry name" value="NAD(P)-binding Rossmann-like Domain"/>
    <property type="match status" value="1"/>
</dbReference>
<dbReference type="RefSeq" id="WP_168078694.1">
    <property type="nucleotide sequence ID" value="NZ_BAAAQJ010000012.1"/>
</dbReference>
<proteinExistence type="inferred from homology"/>
<comment type="caution">
    <text evidence="3">The sequence shown here is derived from an EMBL/GenBank/DDBJ whole genome shotgun (WGS) entry which is preliminary data.</text>
</comment>
<organism evidence="3 4">
    <name type="scientific">Planosporangium flavigriseum</name>
    <dbReference type="NCBI Taxonomy" id="373681"/>
    <lineage>
        <taxon>Bacteria</taxon>
        <taxon>Bacillati</taxon>
        <taxon>Actinomycetota</taxon>
        <taxon>Actinomycetes</taxon>
        <taxon>Micromonosporales</taxon>
        <taxon>Micromonosporaceae</taxon>
        <taxon>Planosporangium</taxon>
    </lineage>
</organism>
<dbReference type="FunFam" id="3.40.50.720:FF:000084">
    <property type="entry name" value="Short-chain dehydrogenase reductase"/>
    <property type="match status" value="1"/>
</dbReference>
<evidence type="ECO:0000313" key="3">
    <source>
        <dbReference type="EMBL" id="GIG73431.1"/>
    </source>
</evidence>
<dbReference type="InterPro" id="IPR002347">
    <property type="entry name" value="SDR_fam"/>
</dbReference>
<sequence>MTSAKPGKGAAIVTGASRGIGAAIAEKLAEDGYGVVVNYAADAEGAESVVSTIRNRGGRAVAVRADVAAPDDVAGMFQRAQQEMGPVTALVNNAGTTGKQARIDEQETADLARLMQVNVIGPMVCARHAVQAMSTAHGGNGGSIVNIASIAARAIPGIPGFVPYATTKGALVTFTRGLSNEVAPEGIRVNSVSPGVIATEMTSASPEAMEAAASSPIGRIGQPEEVAATVSWLVSPAASFVTGSDITVSGGR</sequence>
<dbReference type="PRINTS" id="PR00081">
    <property type="entry name" value="GDHRDH"/>
</dbReference>